<gene>
    <name evidence="1" type="ORF">FRZ06_14215</name>
</gene>
<reference evidence="1" key="1">
    <citation type="submission" date="2019-08" db="EMBL/GenBank/DDBJ databases">
        <title>Genome sequence of Clostridiales bacterium MT110.</title>
        <authorList>
            <person name="Cao J."/>
        </authorList>
    </citation>
    <scope>NUCLEOTIDE SEQUENCE</scope>
    <source>
        <strain evidence="1">MT110</strain>
    </source>
</reference>
<evidence type="ECO:0000313" key="2">
    <source>
        <dbReference type="Proteomes" id="UP000594014"/>
    </source>
</evidence>
<organism evidence="1 2">
    <name type="scientific">Anoxybacterium hadale</name>
    <dbReference type="NCBI Taxonomy" id="3408580"/>
    <lineage>
        <taxon>Bacteria</taxon>
        <taxon>Bacillati</taxon>
        <taxon>Bacillota</taxon>
        <taxon>Clostridia</taxon>
        <taxon>Peptostreptococcales</taxon>
        <taxon>Anaerovoracaceae</taxon>
        <taxon>Anoxybacterium</taxon>
    </lineage>
</organism>
<accession>A0ACD1ADF5</accession>
<sequence>MKKKMNPQTKRAVVVLSIIALLILIAGIGSCSMKLRQSDNRPAVTDESDHPSAVPNDETVTLPKDRESSNESDTPSDSSNSDEKSEDGKIRDGQDNNSTSNPTKPSITPKPVTPTPKPADPSVPVKPVQPTPTPTVPVKPTEPTKPVKPTEPVKPTKPDRSDDDSGSGGGHVSYPAAVVEIITPAYSHAGTEFEVKTTLRNVKSLEWTVAQDGGDAKESDFLKGDLDKNGGKITITKPGSYIFTAAARNYGGSTYTFTKTLTIYPVYEIIVTTEPYANTDQAFTVKTTLSDNIKQQLNWHIYKDGNEVSWADTVTGTLTNSGGSIQLKEKGKYTLKATAYDETSREFSGKADIEVLPVVELSLQVPKTAHTDTPAIITAETKELGELSVVWSVTKNGQAATLSDCAEGTLDNEGGSIRFPEKGLYTLTAAVTDKSGRVFSASEEIKVYPVAAFSFTLPETAHTDKAVTVSVTSSELQDMKAEWTILHNGKSVPLADVLEGTFTNEGGSVRFVDKGSYLLKATLTDETGRSYTYEDGIVVYPVAETGFYLPEKTHTDTTVEVKTTFKEADGLSAIWSLKKGGKSLPLADGFTGTLTDNGGKIRFKSVGSYELTVAVTDNTGRSFTYTAPVTVYPVITVSMELTKETHTDRTAAASVKLTNAGTLPISWSMEKGGIPVTAENTLTNEGGTISFTDKGDYTVTAAVMDEAGRTFSDSKNVKVYPIPNITFDLAEAVHTDDMLSANTVLTDMEGLTAVWYVDNTYGFQDWDTYVDGKLTNNGGSIRFKRAGVYDLQARVTDPTGRVFLFNSGKVEVLPVLTLSFELLENGYTDTQIDLRTRGNNNVLPVEWTLMKNGELIPLDQAVSGTLNAQGGKIRFPEVGEYRLTASMTDALGRVFSHSEKISIYPLYNCNFSMPTTIHSGQSFAVNMGSDVKLNGKSIAWSLSKDGNSAAVSEFFKGSLGNTGGTVHVDVSGSYTLTATITDELDRAFTAVQTITVTNTAPTKPTLTATVTRTYLNGKFLMNLTAASTDPDGDPITYEFDGRSSDNYYALGTHTVKVRAKDGFDGVSDWTAATFTVSNAAPTKPTIQASVTRTVNNGKFLVNLSVSSTDPDGDAITYEYQNKAADNYYLAGTHTVQVRAKDNYGGVSEWAQTTFTISNSAPSTPVITRTPNGNSVAPGTAVTIRASSADPDGDSITYVWEGRNAETQTYPLGKNTVRVKAVDSTGAESSWAAIIFFVADPSRGGGMTLTGPESTIIEDGVDGATITSWTFTVPQVSGHSASYDYGQVRGYNRLTGKWEQLPTVSFDSSIGSSFAATDGNPARVYSYNGVHMYGTLQPGIYTKLEMYYYTPHTCMYNKSNIVYSAEFFFE</sequence>
<keyword evidence="2" id="KW-1185">Reference proteome</keyword>
<proteinExistence type="predicted"/>
<dbReference type="EMBL" id="CP042469">
    <property type="protein sequence ID" value="QOX64414.1"/>
    <property type="molecule type" value="Genomic_DNA"/>
</dbReference>
<name>A0ACD1ADF5_9FIRM</name>
<protein>
    <submittedName>
        <fullName evidence="1">S-layer homology domain-containing protein</fullName>
    </submittedName>
</protein>
<dbReference type="Proteomes" id="UP000594014">
    <property type="component" value="Chromosome"/>
</dbReference>
<evidence type="ECO:0000313" key="1">
    <source>
        <dbReference type="EMBL" id="QOX64414.1"/>
    </source>
</evidence>